<accession>A0ABD3Q136</accession>
<dbReference type="Proteomes" id="UP001530315">
    <property type="component" value="Unassembled WGS sequence"/>
</dbReference>
<name>A0ABD3Q136_9STRA</name>
<keyword evidence="2" id="KW-1185">Reference proteome</keyword>
<dbReference type="AlphaFoldDB" id="A0ABD3Q136"/>
<evidence type="ECO:0000313" key="1">
    <source>
        <dbReference type="EMBL" id="KAL3793191.1"/>
    </source>
</evidence>
<proteinExistence type="predicted"/>
<reference evidence="1 2" key="1">
    <citation type="submission" date="2024-10" db="EMBL/GenBank/DDBJ databases">
        <title>Updated reference genomes for cyclostephanoid diatoms.</title>
        <authorList>
            <person name="Roberts W.R."/>
            <person name="Alverson A.J."/>
        </authorList>
    </citation>
    <scope>NUCLEOTIDE SEQUENCE [LARGE SCALE GENOMIC DNA]</scope>
    <source>
        <strain evidence="1 2">AJA276-08</strain>
    </source>
</reference>
<protein>
    <submittedName>
        <fullName evidence="1">Uncharacterized protein</fullName>
    </submittedName>
</protein>
<gene>
    <name evidence="1" type="ORF">ACHAW5_009493</name>
</gene>
<sequence>MKDSVMLPSLPSTSMEIVATSDFTVICTLVFYDSFDGDPETFVASLRQAAMECDAPIVADAVTSHKSWFDATSSLWGMIDGMKGNPLVRMDHCIGTEGIPGDEVLDFLLNRWLGSSRGTAIRTLGGAASEGSNGDRPLPTGNAKCSFFADMILMYDASSVEAGDKSRILAEVHGVIADAKEMRHRCPGLMVDFSGTHCQSDDPPALLPDGDEVFGGRENYHLVKVAKKKHDPSNRFRYHPFAHCLG</sequence>
<comment type="caution">
    <text evidence="1">The sequence shown here is derived from an EMBL/GenBank/DDBJ whole genome shotgun (WGS) entry which is preliminary data.</text>
</comment>
<organism evidence="1 2">
    <name type="scientific">Stephanodiscus triporus</name>
    <dbReference type="NCBI Taxonomy" id="2934178"/>
    <lineage>
        <taxon>Eukaryota</taxon>
        <taxon>Sar</taxon>
        <taxon>Stramenopiles</taxon>
        <taxon>Ochrophyta</taxon>
        <taxon>Bacillariophyta</taxon>
        <taxon>Coscinodiscophyceae</taxon>
        <taxon>Thalassiosirophycidae</taxon>
        <taxon>Stephanodiscales</taxon>
        <taxon>Stephanodiscaceae</taxon>
        <taxon>Stephanodiscus</taxon>
    </lineage>
</organism>
<evidence type="ECO:0000313" key="2">
    <source>
        <dbReference type="Proteomes" id="UP001530315"/>
    </source>
</evidence>
<dbReference type="EMBL" id="JALLAZ020000522">
    <property type="protein sequence ID" value="KAL3793191.1"/>
    <property type="molecule type" value="Genomic_DNA"/>
</dbReference>